<sequence length="59" mass="6474">MSRRGVDRPGHSARELYHPVQGSSGRLQRIVAWRRSRASNGGDRTMHLASPVQARPGGP</sequence>
<evidence type="ECO:0000313" key="2">
    <source>
        <dbReference type="EMBL" id="EZA62222.1"/>
    </source>
</evidence>
<dbReference type="EMBL" id="KK107024">
    <property type="protein sequence ID" value="EZA62222.1"/>
    <property type="molecule type" value="Genomic_DNA"/>
</dbReference>
<evidence type="ECO:0000256" key="1">
    <source>
        <dbReference type="SAM" id="MobiDB-lite"/>
    </source>
</evidence>
<protein>
    <submittedName>
        <fullName evidence="2">Uncharacterized protein</fullName>
    </submittedName>
</protein>
<accession>A0A026X1S6</accession>
<feature type="compositionally biased region" description="Basic and acidic residues" evidence="1">
    <location>
        <begin position="1"/>
        <end position="17"/>
    </location>
</feature>
<gene>
    <name evidence="2" type="ORF">X777_00590</name>
</gene>
<dbReference type="Proteomes" id="UP000053097">
    <property type="component" value="Unassembled WGS sequence"/>
</dbReference>
<feature type="region of interest" description="Disordered" evidence="1">
    <location>
        <begin position="1"/>
        <end position="24"/>
    </location>
</feature>
<name>A0A026X1S6_OOCBI</name>
<organism evidence="2 3">
    <name type="scientific">Ooceraea biroi</name>
    <name type="common">Clonal raider ant</name>
    <name type="synonym">Cerapachys biroi</name>
    <dbReference type="NCBI Taxonomy" id="2015173"/>
    <lineage>
        <taxon>Eukaryota</taxon>
        <taxon>Metazoa</taxon>
        <taxon>Ecdysozoa</taxon>
        <taxon>Arthropoda</taxon>
        <taxon>Hexapoda</taxon>
        <taxon>Insecta</taxon>
        <taxon>Pterygota</taxon>
        <taxon>Neoptera</taxon>
        <taxon>Endopterygota</taxon>
        <taxon>Hymenoptera</taxon>
        <taxon>Apocrita</taxon>
        <taxon>Aculeata</taxon>
        <taxon>Formicoidea</taxon>
        <taxon>Formicidae</taxon>
        <taxon>Dorylinae</taxon>
        <taxon>Ooceraea</taxon>
    </lineage>
</organism>
<reference evidence="2 3" key="1">
    <citation type="journal article" date="2014" name="Curr. Biol.">
        <title>The genome of the clonal raider ant Cerapachys biroi.</title>
        <authorList>
            <person name="Oxley P.R."/>
            <person name="Ji L."/>
            <person name="Fetter-Pruneda I."/>
            <person name="McKenzie S.K."/>
            <person name="Li C."/>
            <person name="Hu H."/>
            <person name="Zhang G."/>
            <person name="Kronauer D.J."/>
        </authorList>
    </citation>
    <scope>NUCLEOTIDE SEQUENCE [LARGE SCALE GENOMIC DNA]</scope>
</reference>
<evidence type="ECO:0000313" key="3">
    <source>
        <dbReference type="Proteomes" id="UP000053097"/>
    </source>
</evidence>
<feature type="region of interest" description="Disordered" evidence="1">
    <location>
        <begin position="36"/>
        <end position="59"/>
    </location>
</feature>
<proteinExistence type="predicted"/>
<keyword evidence="3" id="KW-1185">Reference proteome</keyword>
<dbReference type="OMA" id="DHSAHGF"/>
<dbReference type="AlphaFoldDB" id="A0A026X1S6"/>